<dbReference type="Gene3D" id="3.10.580.10">
    <property type="entry name" value="CBS-domain"/>
    <property type="match status" value="1"/>
</dbReference>
<dbReference type="EMBL" id="CP036432">
    <property type="protein sequence ID" value="QDV81335.1"/>
    <property type="molecule type" value="Genomic_DNA"/>
</dbReference>
<dbReference type="InterPro" id="IPR044751">
    <property type="entry name" value="Ion_transp-like_CBS"/>
</dbReference>
<accession>A0ABX5XIY9</accession>
<dbReference type="Pfam" id="PF00571">
    <property type="entry name" value="CBS"/>
    <property type="match status" value="2"/>
</dbReference>
<protein>
    <submittedName>
        <fullName evidence="4">Magnesium and cobalt efflux protein CorC</fullName>
    </submittedName>
</protein>
<feature type="domain" description="CBS" evidence="3">
    <location>
        <begin position="220"/>
        <end position="273"/>
    </location>
</feature>
<keyword evidence="5" id="KW-1185">Reference proteome</keyword>
<organism evidence="4 5">
    <name type="scientific">Stieleria magnilauensis</name>
    <dbReference type="NCBI Taxonomy" id="2527963"/>
    <lineage>
        <taxon>Bacteria</taxon>
        <taxon>Pseudomonadati</taxon>
        <taxon>Planctomycetota</taxon>
        <taxon>Planctomycetia</taxon>
        <taxon>Pirellulales</taxon>
        <taxon>Pirellulaceae</taxon>
        <taxon>Stieleria</taxon>
    </lineage>
</organism>
<gene>
    <name evidence="4" type="primary">corC_1</name>
    <name evidence="4" type="ORF">TBK1r_02500</name>
</gene>
<dbReference type="PANTHER" id="PTHR43099:SF5">
    <property type="entry name" value="HLYC_CORC FAMILY TRANSPORTER"/>
    <property type="match status" value="1"/>
</dbReference>
<dbReference type="RefSeq" id="WP_145207148.1">
    <property type="nucleotide sequence ID" value="NZ_CP036432.1"/>
</dbReference>
<keyword evidence="2" id="KW-0129">CBS domain</keyword>
<feature type="domain" description="CBS" evidence="3">
    <location>
        <begin position="159"/>
        <end position="218"/>
    </location>
</feature>
<dbReference type="CDD" id="cd04590">
    <property type="entry name" value="CBS_pair_CorC_HlyC_assoc"/>
    <property type="match status" value="1"/>
</dbReference>
<proteinExistence type="predicted"/>
<dbReference type="SUPFAM" id="SSF54631">
    <property type="entry name" value="CBS-domain pair"/>
    <property type="match status" value="1"/>
</dbReference>
<evidence type="ECO:0000259" key="3">
    <source>
        <dbReference type="PROSITE" id="PS51371"/>
    </source>
</evidence>
<evidence type="ECO:0000313" key="4">
    <source>
        <dbReference type="EMBL" id="QDV81335.1"/>
    </source>
</evidence>
<dbReference type="PANTHER" id="PTHR43099">
    <property type="entry name" value="UPF0053 PROTEIN YRKA"/>
    <property type="match status" value="1"/>
</dbReference>
<dbReference type="InterPro" id="IPR051676">
    <property type="entry name" value="UPF0053_domain"/>
</dbReference>
<dbReference type="PROSITE" id="PS51371">
    <property type="entry name" value="CBS"/>
    <property type="match status" value="2"/>
</dbReference>
<dbReference type="Proteomes" id="UP000318081">
    <property type="component" value="Chromosome"/>
</dbReference>
<name>A0ABX5XIY9_9BACT</name>
<evidence type="ECO:0000256" key="2">
    <source>
        <dbReference type="PROSITE-ProRule" id="PRU00703"/>
    </source>
</evidence>
<dbReference type="InterPro" id="IPR046342">
    <property type="entry name" value="CBS_dom_sf"/>
</dbReference>
<sequence>MTAESNEYVTTECPNGHRVRGDLGWLHREVRCPHCQATFRFDRPESTAAVVTQVSGPPPVEARSLSDTGVMRIIDSFGKPVVPEDDGRTRHCSNCGAVYPSSISVCFNCNIELDPPEDDAAGRAASAKPASGQAGNRAGVEFQPVDESPFQDVTIGSVMRPRKAMIELKASNSMVETLDRIRQSPHSCYPVAEDSGNGLIGWVGIEQILSAESDAFDLSMLANPMAVMHRSRPVSDLLPVLQRTKCSFVLVSNETDTVVGMVTAKDVLLSLLK</sequence>
<dbReference type="InterPro" id="IPR000644">
    <property type="entry name" value="CBS_dom"/>
</dbReference>
<evidence type="ECO:0000256" key="1">
    <source>
        <dbReference type="ARBA" id="ARBA00022737"/>
    </source>
</evidence>
<evidence type="ECO:0000313" key="5">
    <source>
        <dbReference type="Proteomes" id="UP000318081"/>
    </source>
</evidence>
<reference evidence="4 5" key="1">
    <citation type="submission" date="2019-02" db="EMBL/GenBank/DDBJ databases">
        <title>Deep-cultivation of Planctomycetes and their phenomic and genomic characterization uncovers novel biology.</title>
        <authorList>
            <person name="Wiegand S."/>
            <person name="Jogler M."/>
            <person name="Boedeker C."/>
            <person name="Pinto D."/>
            <person name="Vollmers J."/>
            <person name="Rivas-Marin E."/>
            <person name="Kohn T."/>
            <person name="Peeters S.H."/>
            <person name="Heuer A."/>
            <person name="Rast P."/>
            <person name="Oberbeckmann S."/>
            <person name="Bunk B."/>
            <person name="Jeske O."/>
            <person name="Meyerdierks A."/>
            <person name="Storesund J.E."/>
            <person name="Kallscheuer N."/>
            <person name="Luecker S."/>
            <person name="Lage O.M."/>
            <person name="Pohl T."/>
            <person name="Merkel B.J."/>
            <person name="Hornburger P."/>
            <person name="Mueller R.-W."/>
            <person name="Bruemmer F."/>
            <person name="Labrenz M."/>
            <person name="Spormann A.M."/>
            <person name="Op den Camp H."/>
            <person name="Overmann J."/>
            <person name="Amann R."/>
            <person name="Jetten M.S.M."/>
            <person name="Mascher T."/>
            <person name="Medema M.H."/>
            <person name="Devos D.P."/>
            <person name="Kaster A.-K."/>
            <person name="Ovreas L."/>
            <person name="Rohde M."/>
            <person name="Galperin M.Y."/>
            <person name="Jogler C."/>
        </authorList>
    </citation>
    <scope>NUCLEOTIDE SEQUENCE [LARGE SCALE GENOMIC DNA]</scope>
    <source>
        <strain evidence="4 5">TBK1r</strain>
    </source>
</reference>
<keyword evidence="1" id="KW-0677">Repeat</keyword>